<evidence type="ECO:0000313" key="2">
    <source>
        <dbReference type="Proteomes" id="UP001620626"/>
    </source>
</evidence>
<reference evidence="1 2" key="1">
    <citation type="submission" date="2024-10" db="EMBL/GenBank/DDBJ databases">
        <authorList>
            <person name="Kim D."/>
        </authorList>
    </citation>
    <scope>NUCLEOTIDE SEQUENCE [LARGE SCALE GENOMIC DNA]</scope>
    <source>
        <strain evidence="1">BH-2024</strain>
    </source>
</reference>
<gene>
    <name evidence="1" type="ORF">niasHT_014601</name>
</gene>
<dbReference type="EMBL" id="JBICBT010000407">
    <property type="protein sequence ID" value="KAL3114787.1"/>
    <property type="molecule type" value="Genomic_DNA"/>
</dbReference>
<keyword evidence="2" id="KW-1185">Reference proteome</keyword>
<protein>
    <submittedName>
        <fullName evidence="1">Uncharacterized protein</fullName>
    </submittedName>
</protein>
<dbReference type="Proteomes" id="UP001620626">
    <property type="component" value="Unassembled WGS sequence"/>
</dbReference>
<name>A0ABD2LHR9_9BILA</name>
<evidence type="ECO:0000313" key="1">
    <source>
        <dbReference type="EMBL" id="KAL3114787.1"/>
    </source>
</evidence>
<dbReference type="AlphaFoldDB" id="A0ABD2LHR9"/>
<comment type="caution">
    <text evidence="1">The sequence shown here is derived from an EMBL/GenBank/DDBJ whole genome shotgun (WGS) entry which is preliminary data.</text>
</comment>
<sequence>MYASHGILCVPTTFYASQQQFTSHDTLRVPWHFTRPMAFYASQQHFTHLNNSLRLMTLYASHGILRVPWHFMRPNNILRISTTVYVS</sequence>
<accession>A0ABD2LHR9</accession>
<organism evidence="1 2">
    <name type="scientific">Heterodera trifolii</name>
    <dbReference type="NCBI Taxonomy" id="157864"/>
    <lineage>
        <taxon>Eukaryota</taxon>
        <taxon>Metazoa</taxon>
        <taxon>Ecdysozoa</taxon>
        <taxon>Nematoda</taxon>
        <taxon>Chromadorea</taxon>
        <taxon>Rhabditida</taxon>
        <taxon>Tylenchina</taxon>
        <taxon>Tylenchomorpha</taxon>
        <taxon>Tylenchoidea</taxon>
        <taxon>Heteroderidae</taxon>
        <taxon>Heteroderinae</taxon>
        <taxon>Heterodera</taxon>
    </lineage>
</organism>
<proteinExistence type="predicted"/>